<dbReference type="RefSeq" id="XP_056750889.1">
    <property type="nucleotide sequence ID" value="XM_056898813.1"/>
</dbReference>
<reference evidence="1" key="1">
    <citation type="journal article" date="2023" name="IMA Fungus">
        <title>Comparative genomic study of the Penicillium genus elucidates a diverse pangenome and 15 lateral gene transfer events.</title>
        <authorList>
            <person name="Petersen C."/>
            <person name="Sorensen T."/>
            <person name="Nielsen M.R."/>
            <person name="Sondergaard T.E."/>
            <person name="Sorensen J.L."/>
            <person name="Fitzpatrick D.A."/>
            <person name="Frisvad J.C."/>
            <person name="Nielsen K.L."/>
        </authorList>
    </citation>
    <scope>NUCLEOTIDE SEQUENCE</scope>
    <source>
        <strain evidence="1">IBT 12815</strain>
    </source>
</reference>
<gene>
    <name evidence="1" type="ORF">N7537_007758</name>
</gene>
<sequence length="60" mass="7042">MRFTVLGHSNVRNLLLNLQKETLLSIQRLGHALEALVEELRDDDQSKWQYPANVHSRSYH</sequence>
<comment type="caution">
    <text evidence="1">The sequence shown here is derived from an EMBL/GenBank/DDBJ whole genome shotgun (WGS) entry which is preliminary data.</text>
</comment>
<dbReference type="Proteomes" id="UP001213799">
    <property type="component" value="Unassembled WGS sequence"/>
</dbReference>
<dbReference type="GeneID" id="81589055"/>
<protein>
    <submittedName>
        <fullName evidence="1">Uncharacterized protein</fullName>
    </submittedName>
</protein>
<evidence type="ECO:0000313" key="1">
    <source>
        <dbReference type="EMBL" id="KAJ5597674.1"/>
    </source>
</evidence>
<reference evidence="1" key="2">
    <citation type="submission" date="2023-01" db="EMBL/GenBank/DDBJ databases">
        <authorList>
            <person name="Petersen C."/>
        </authorList>
    </citation>
    <scope>NUCLEOTIDE SEQUENCE</scope>
    <source>
        <strain evidence="1">IBT 12815</strain>
    </source>
</reference>
<evidence type="ECO:0000313" key="2">
    <source>
        <dbReference type="Proteomes" id="UP001213799"/>
    </source>
</evidence>
<keyword evidence="2" id="KW-1185">Reference proteome</keyword>
<name>A0AAD6DZM9_9EURO</name>
<organism evidence="1 2">
    <name type="scientific">Penicillium hordei</name>
    <dbReference type="NCBI Taxonomy" id="40994"/>
    <lineage>
        <taxon>Eukaryota</taxon>
        <taxon>Fungi</taxon>
        <taxon>Dikarya</taxon>
        <taxon>Ascomycota</taxon>
        <taxon>Pezizomycotina</taxon>
        <taxon>Eurotiomycetes</taxon>
        <taxon>Eurotiomycetidae</taxon>
        <taxon>Eurotiales</taxon>
        <taxon>Aspergillaceae</taxon>
        <taxon>Penicillium</taxon>
    </lineage>
</organism>
<dbReference type="AlphaFoldDB" id="A0AAD6DZM9"/>
<proteinExistence type="predicted"/>
<dbReference type="EMBL" id="JAQJAE010000004">
    <property type="protein sequence ID" value="KAJ5597674.1"/>
    <property type="molecule type" value="Genomic_DNA"/>
</dbReference>
<accession>A0AAD6DZM9</accession>